<keyword evidence="4 11" id="KW-0813">Transport</keyword>
<keyword evidence="11" id="KW-0679">Respiratory chain</keyword>
<dbReference type="GO" id="GO:0046872">
    <property type="term" value="F:metal ion binding"/>
    <property type="evidence" value="ECO:0007669"/>
    <property type="project" value="UniProtKB-KW"/>
</dbReference>
<evidence type="ECO:0000256" key="8">
    <source>
        <dbReference type="ARBA" id="ARBA00023004"/>
    </source>
</evidence>
<dbReference type="FunFam" id="1.10.760.10:FF:000001">
    <property type="entry name" value="Cytochrome c iso-1"/>
    <property type="match status" value="1"/>
</dbReference>
<keyword evidence="6 9" id="KW-0479">Metal-binding</keyword>
<dbReference type="Pfam" id="PF00034">
    <property type="entry name" value="Cytochrom_C"/>
    <property type="match status" value="1"/>
</dbReference>
<keyword evidence="7 11" id="KW-0249">Electron transport</keyword>
<proteinExistence type="inferred from homology"/>
<evidence type="ECO:0000256" key="10">
    <source>
        <dbReference type="RuleBase" id="RU004426"/>
    </source>
</evidence>
<name>A0A9P0IU17_9DIPT</name>
<evidence type="ECO:0000313" key="13">
    <source>
        <dbReference type="EMBL" id="CAH1712558.1"/>
    </source>
</evidence>
<evidence type="ECO:0000256" key="11">
    <source>
        <dbReference type="RuleBase" id="RU004427"/>
    </source>
</evidence>
<gene>
    <name evidence="13" type="ORF">CHIRRI_LOCUS2586</name>
</gene>
<evidence type="ECO:0000256" key="9">
    <source>
        <dbReference type="PROSITE-ProRule" id="PRU00433"/>
    </source>
</evidence>
<evidence type="ECO:0000259" key="12">
    <source>
        <dbReference type="PROSITE" id="PS51007"/>
    </source>
</evidence>
<protein>
    <recommendedName>
        <fullName evidence="12">Cytochrome c domain-containing protein</fullName>
    </recommendedName>
</protein>
<feature type="domain" description="Cytochrome c" evidence="12">
    <location>
        <begin position="6"/>
        <end position="107"/>
    </location>
</feature>
<comment type="similarity">
    <text evidence="3 10">Belongs to the cytochrome c family.</text>
</comment>
<dbReference type="SUPFAM" id="SSF46626">
    <property type="entry name" value="Cytochrome c"/>
    <property type="match status" value="1"/>
</dbReference>
<dbReference type="PRINTS" id="PR00604">
    <property type="entry name" value="CYTCHRMECIAB"/>
</dbReference>
<reference evidence="13" key="1">
    <citation type="submission" date="2022-01" db="EMBL/GenBank/DDBJ databases">
        <authorList>
            <person name="King R."/>
        </authorList>
    </citation>
    <scope>NUCLEOTIDE SEQUENCE</scope>
</reference>
<sequence>MGVPAGDVEKGKKVFVQRCAQCHTVEAGGKHKVGPNLNGIMGRKTGQAAGFSYSEANIKKGITWNEDTLFEYFENPKKYIPGTKMVFAGIKKVNERADLIAYLKAATK</sequence>
<comment type="subcellular location">
    <subcellularLocation>
        <location evidence="2">Mitochondrion intermembrane space</location>
    </subcellularLocation>
</comment>
<reference evidence="13" key="2">
    <citation type="submission" date="2022-10" db="EMBL/GenBank/DDBJ databases">
        <authorList>
            <consortium name="ENA_rothamsted_submissions"/>
            <consortium name="culmorum"/>
            <person name="King R."/>
        </authorList>
    </citation>
    <scope>NUCLEOTIDE SEQUENCE</scope>
</reference>
<evidence type="ECO:0000256" key="2">
    <source>
        <dbReference type="ARBA" id="ARBA00004569"/>
    </source>
</evidence>
<evidence type="ECO:0000256" key="1">
    <source>
        <dbReference type="ARBA" id="ARBA00002555"/>
    </source>
</evidence>
<keyword evidence="14" id="KW-1185">Reference proteome</keyword>
<dbReference type="InterPro" id="IPR009056">
    <property type="entry name" value="Cyt_c-like_dom"/>
</dbReference>
<evidence type="ECO:0000313" key="14">
    <source>
        <dbReference type="Proteomes" id="UP001153620"/>
    </source>
</evidence>
<keyword evidence="8 9" id="KW-0408">Iron</keyword>
<dbReference type="InterPro" id="IPR036909">
    <property type="entry name" value="Cyt_c-like_dom_sf"/>
</dbReference>
<evidence type="ECO:0000256" key="6">
    <source>
        <dbReference type="ARBA" id="ARBA00022723"/>
    </source>
</evidence>
<keyword evidence="11" id="KW-0496">Mitochondrion</keyword>
<dbReference type="GO" id="GO:0009055">
    <property type="term" value="F:electron transfer activity"/>
    <property type="evidence" value="ECO:0007669"/>
    <property type="project" value="InterPro"/>
</dbReference>
<dbReference type="Proteomes" id="UP001153620">
    <property type="component" value="Chromosome 1"/>
</dbReference>
<evidence type="ECO:0000256" key="5">
    <source>
        <dbReference type="ARBA" id="ARBA00022617"/>
    </source>
</evidence>
<dbReference type="PANTHER" id="PTHR11961">
    <property type="entry name" value="CYTOCHROME C"/>
    <property type="match status" value="1"/>
</dbReference>
<comment type="function">
    <text evidence="1 11">Electron carrier protein. The oxidized form of the cytochrome c heme group can accept an electron from the heme group of the cytochrome c1 subunit of cytochrome reductase. Cytochrome c then transfers this electron to the cytochrome oxidase complex, the final protein carrier in the mitochondrial electron-transport chain.</text>
</comment>
<dbReference type="AlphaFoldDB" id="A0A9P0IU17"/>
<comment type="PTM">
    <text evidence="11">Binds 1 heme group per subunit.</text>
</comment>
<dbReference type="EMBL" id="OU895877">
    <property type="protein sequence ID" value="CAH1712558.1"/>
    <property type="molecule type" value="Genomic_DNA"/>
</dbReference>
<dbReference type="InterPro" id="IPR002327">
    <property type="entry name" value="Cyt_c_1A/1B"/>
</dbReference>
<evidence type="ECO:0000256" key="3">
    <source>
        <dbReference type="ARBA" id="ARBA00006488"/>
    </source>
</evidence>
<dbReference type="PROSITE" id="PS51007">
    <property type="entry name" value="CYTC"/>
    <property type="match status" value="1"/>
</dbReference>
<evidence type="ECO:0000256" key="4">
    <source>
        <dbReference type="ARBA" id="ARBA00022448"/>
    </source>
</evidence>
<dbReference type="Gene3D" id="1.10.760.10">
    <property type="entry name" value="Cytochrome c-like domain"/>
    <property type="match status" value="1"/>
</dbReference>
<dbReference type="GO" id="GO:0005758">
    <property type="term" value="C:mitochondrial intermembrane space"/>
    <property type="evidence" value="ECO:0007669"/>
    <property type="project" value="UniProtKB-SubCell"/>
</dbReference>
<evidence type="ECO:0000256" key="7">
    <source>
        <dbReference type="ARBA" id="ARBA00022982"/>
    </source>
</evidence>
<keyword evidence="5 9" id="KW-0349">Heme</keyword>
<dbReference type="GO" id="GO:0020037">
    <property type="term" value="F:heme binding"/>
    <property type="evidence" value="ECO:0007669"/>
    <property type="project" value="InterPro"/>
</dbReference>
<organism evidence="13 14">
    <name type="scientific">Chironomus riparius</name>
    <dbReference type="NCBI Taxonomy" id="315576"/>
    <lineage>
        <taxon>Eukaryota</taxon>
        <taxon>Metazoa</taxon>
        <taxon>Ecdysozoa</taxon>
        <taxon>Arthropoda</taxon>
        <taxon>Hexapoda</taxon>
        <taxon>Insecta</taxon>
        <taxon>Pterygota</taxon>
        <taxon>Neoptera</taxon>
        <taxon>Endopterygota</taxon>
        <taxon>Diptera</taxon>
        <taxon>Nematocera</taxon>
        <taxon>Chironomoidea</taxon>
        <taxon>Chironomidae</taxon>
        <taxon>Chironominae</taxon>
        <taxon>Chironomus</taxon>
    </lineage>
</organism>
<accession>A0A9P0IU17</accession>